<dbReference type="FunFam" id="3.90.110.10:FF:000001">
    <property type="entry name" value="Malate dehydrogenase"/>
    <property type="match status" value="1"/>
</dbReference>
<proteinExistence type="inferred from homology"/>
<dbReference type="GO" id="GO:0030060">
    <property type="term" value="F:L-malate dehydrogenase (NAD+) activity"/>
    <property type="evidence" value="ECO:0007669"/>
    <property type="project" value="UniProtKB-EC"/>
</dbReference>
<evidence type="ECO:0000256" key="3">
    <source>
        <dbReference type="ARBA" id="ARBA00012995"/>
    </source>
</evidence>
<feature type="binding site" evidence="10">
    <location>
        <position position="118"/>
    </location>
    <ligand>
        <name>NAD(+)</name>
        <dbReference type="ChEBI" id="CHEBI:57540"/>
    </ligand>
</feature>
<evidence type="ECO:0000256" key="2">
    <source>
        <dbReference type="ARBA" id="ARBA00011738"/>
    </source>
</evidence>
<dbReference type="InterPro" id="IPR036291">
    <property type="entry name" value="NAD(P)-bd_dom_sf"/>
</dbReference>
<evidence type="ECO:0000256" key="1">
    <source>
        <dbReference type="ARBA" id="ARBA00008824"/>
    </source>
</evidence>
<keyword evidence="4 12" id="KW-0816">Tricarboxylic acid cycle</keyword>
<feature type="binding site" evidence="10">
    <location>
        <begin position="141"/>
        <end position="143"/>
    </location>
    <ligand>
        <name>NAD(+)</name>
        <dbReference type="ChEBI" id="CHEBI:57540"/>
    </ligand>
</feature>
<feature type="binding site" evidence="10">
    <location>
        <position position="248"/>
    </location>
    <ligand>
        <name>NAD(+)</name>
        <dbReference type="ChEBI" id="CHEBI:57540"/>
    </ligand>
</feature>
<evidence type="ECO:0000256" key="4">
    <source>
        <dbReference type="ARBA" id="ARBA00022532"/>
    </source>
</evidence>
<sequence>MNFTRFALRSNIARGFATSAANNGAKVAVLGAAGGIGQPLSLLLKNNPLVEKLSLYDVANCPGVASDLSHINTTCFVQGFGAENDGLRKALEGAEHVIIPAGVPRKPGMTRDDLFGTNASIVRELTTACAEVCPDANIMIISNPVNSMLPIAAQVYKNAGKFNAKRLIGVTTLDLVRASRFVYEKIGKEKFVPVIGGHAGTTIVPLYSQIEELQLGAEELAALVHRTQFGGDEVVQAKAGKGSATLSMAYAGARFADSMMRAANGEDVTECAFVSSELFASSNVHYFASSVKLGSEGIKEIIPVPSNITEIEKKMIADALPQLEAAANKGINFVNPK</sequence>
<dbReference type="PROSITE" id="PS00068">
    <property type="entry name" value="MDH"/>
    <property type="match status" value="1"/>
</dbReference>
<organism evidence="15 16">
    <name type="scientific">Smittium culicis</name>
    <dbReference type="NCBI Taxonomy" id="133412"/>
    <lineage>
        <taxon>Eukaryota</taxon>
        <taxon>Fungi</taxon>
        <taxon>Fungi incertae sedis</taxon>
        <taxon>Zoopagomycota</taxon>
        <taxon>Kickxellomycotina</taxon>
        <taxon>Harpellomycetes</taxon>
        <taxon>Harpellales</taxon>
        <taxon>Legeriomycetaceae</taxon>
        <taxon>Smittium</taxon>
    </lineage>
</organism>
<evidence type="ECO:0000256" key="11">
    <source>
        <dbReference type="RuleBase" id="RU003369"/>
    </source>
</evidence>
<accession>A0A1R1XEH7</accession>
<evidence type="ECO:0000259" key="14">
    <source>
        <dbReference type="Pfam" id="PF02866"/>
    </source>
</evidence>
<protein>
    <recommendedName>
        <fullName evidence="3 12">Malate dehydrogenase</fullName>
        <ecNumber evidence="3 12">1.1.1.37</ecNumber>
    </recommendedName>
</protein>
<dbReference type="InterPro" id="IPR001557">
    <property type="entry name" value="L-lactate/malate_DH"/>
</dbReference>
<feature type="domain" description="Lactate/malate dehydrogenase C-terminal" evidence="14">
    <location>
        <begin position="171"/>
        <end position="333"/>
    </location>
</feature>
<keyword evidence="5 11" id="KW-0560">Oxidoreductase</keyword>
<name>A0A1R1XEH7_9FUNG</name>
<dbReference type="InterPro" id="IPR010097">
    <property type="entry name" value="Malate_DH_type1"/>
</dbReference>
<dbReference type="OrthoDB" id="4069699at2759"/>
<evidence type="ECO:0000256" key="10">
    <source>
        <dbReference type="PIRSR" id="PIRSR000102-3"/>
    </source>
</evidence>
<evidence type="ECO:0000313" key="16">
    <source>
        <dbReference type="Proteomes" id="UP000187283"/>
    </source>
</evidence>
<dbReference type="InterPro" id="IPR001252">
    <property type="entry name" value="Malate_DH_AS"/>
</dbReference>
<evidence type="ECO:0000256" key="12">
    <source>
        <dbReference type="RuleBase" id="RU003405"/>
    </source>
</evidence>
<dbReference type="InterPro" id="IPR001236">
    <property type="entry name" value="Lactate/malate_DH_N"/>
</dbReference>
<evidence type="ECO:0000256" key="5">
    <source>
        <dbReference type="ARBA" id="ARBA00023002"/>
    </source>
</evidence>
<dbReference type="PIRSF" id="PIRSF000102">
    <property type="entry name" value="Lac_mal_DH"/>
    <property type="match status" value="1"/>
</dbReference>
<dbReference type="Proteomes" id="UP000187283">
    <property type="component" value="Unassembled WGS sequence"/>
</dbReference>
<feature type="binding site" evidence="9">
    <location>
        <position position="177"/>
    </location>
    <ligand>
        <name>substrate</name>
    </ligand>
</feature>
<dbReference type="InterPro" id="IPR022383">
    <property type="entry name" value="Lactate/malate_DH_C"/>
</dbReference>
<dbReference type="EMBL" id="LSSN01003677">
    <property type="protein sequence ID" value="OMJ13018.1"/>
    <property type="molecule type" value="Genomic_DNA"/>
</dbReference>
<dbReference type="Gene3D" id="3.90.110.10">
    <property type="entry name" value="Lactate dehydrogenase/glycoside hydrolase, family 4, C-terminal"/>
    <property type="match status" value="1"/>
</dbReference>
<feature type="binding site" evidence="10">
    <location>
        <begin position="31"/>
        <end position="37"/>
    </location>
    <ligand>
        <name>NAD(+)</name>
        <dbReference type="ChEBI" id="CHEBI:57540"/>
    </ligand>
</feature>
<keyword evidence="6 10" id="KW-0520">NAD</keyword>
<dbReference type="FunFam" id="3.40.50.720:FF:000013">
    <property type="entry name" value="Malate dehydrogenase"/>
    <property type="match status" value="1"/>
</dbReference>
<evidence type="ECO:0000256" key="9">
    <source>
        <dbReference type="PIRSR" id="PIRSR000102-2"/>
    </source>
</evidence>
<dbReference type="SUPFAM" id="SSF56327">
    <property type="entry name" value="LDH C-terminal domain-like"/>
    <property type="match status" value="1"/>
</dbReference>
<dbReference type="Pfam" id="PF02866">
    <property type="entry name" value="Ldh_1_C"/>
    <property type="match status" value="1"/>
</dbReference>
<dbReference type="GO" id="GO:0006099">
    <property type="term" value="P:tricarboxylic acid cycle"/>
    <property type="evidence" value="ECO:0007669"/>
    <property type="project" value="UniProtKB-KW"/>
</dbReference>
<comment type="subunit">
    <text evidence="2">Homodimer.</text>
</comment>
<feature type="binding site" evidence="9">
    <location>
        <position position="143"/>
    </location>
    <ligand>
        <name>substrate</name>
    </ligand>
</feature>
<dbReference type="GO" id="GO:0005739">
    <property type="term" value="C:mitochondrion"/>
    <property type="evidence" value="ECO:0007669"/>
    <property type="project" value="TreeGrafter"/>
</dbReference>
<dbReference type="STRING" id="133412.A0A1R1XEH7"/>
<gene>
    <name evidence="15" type="ORF">AYI70_g8768</name>
</gene>
<dbReference type="PANTHER" id="PTHR11540:SF73">
    <property type="entry name" value="MALATE DEHYDROGENASE, MITOCHONDRIAL"/>
    <property type="match status" value="1"/>
</dbReference>
<evidence type="ECO:0000256" key="8">
    <source>
        <dbReference type="PIRSR" id="PIRSR000102-1"/>
    </source>
</evidence>
<dbReference type="GO" id="GO:0006108">
    <property type="term" value="P:malate metabolic process"/>
    <property type="evidence" value="ECO:0007669"/>
    <property type="project" value="InterPro"/>
</dbReference>
<feature type="binding site" evidence="9">
    <location>
        <position position="105"/>
    </location>
    <ligand>
        <name>substrate</name>
    </ligand>
</feature>
<comment type="caution">
    <text evidence="15">The sequence shown here is derived from an EMBL/GenBank/DDBJ whole genome shotgun (WGS) entry which is preliminary data.</text>
</comment>
<keyword evidence="16" id="KW-1185">Reference proteome</keyword>
<feature type="domain" description="Lactate/malate dehydrogenase N-terminal" evidence="13">
    <location>
        <begin position="26"/>
        <end position="169"/>
    </location>
</feature>
<comment type="similarity">
    <text evidence="1">Belongs to the LDH/MDH superfamily. MDH type 1 family.</text>
</comment>
<evidence type="ECO:0000259" key="13">
    <source>
        <dbReference type="Pfam" id="PF00056"/>
    </source>
</evidence>
<evidence type="ECO:0000313" key="15">
    <source>
        <dbReference type="EMBL" id="OMJ13018.1"/>
    </source>
</evidence>
<feature type="active site" description="Proton acceptor" evidence="8">
    <location>
        <position position="198"/>
    </location>
</feature>
<dbReference type="AlphaFoldDB" id="A0A1R1XEH7"/>
<comment type="catalytic activity">
    <reaction evidence="7 12">
        <text>(S)-malate + NAD(+) = oxaloacetate + NADH + H(+)</text>
        <dbReference type="Rhea" id="RHEA:21432"/>
        <dbReference type="ChEBI" id="CHEBI:15378"/>
        <dbReference type="ChEBI" id="CHEBI:15589"/>
        <dbReference type="ChEBI" id="CHEBI:16452"/>
        <dbReference type="ChEBI" id="CHEBI:57540"/>
        <dbReference type="ChEBI" id="CHEBI:57945"/>
        <dbReference type="EC" id="1.1.1.37"/>
    </reaction>
</comment>
<dbReference type="InterPro" id="IPR015955">
    <property type="entry name" value="Lactate_DH/Glyco_Ohase_4_C"/>
</dbReference>
<feature type="binding site" evidence="10">
    <location>
        <position position="57"/>
    </location>
    <ligand>
        <name>NAD(+)</name>
        <dbReference type="ChEBI" id="CHEBI:57540"/>
    </ligand>
</feature>
<dbReference type="Gene3D" id="3.40.50.720">
    <property type="entry name" value="NAD(P)-binding Rossmann-like Domain"/>
    <property type="match status" value="1"/>
</dbReference>
<dbReference type="SUPFAM" id="SSF51735">
    <property type="entry name" value="NAD(P)-binding Rossmann-fold domains"/>
    <property type="match status" value="1"/>
</dbReference>
<dbReference type="PANTHER" id="PTHR11540">
    <property type="entry name" value="MALATE AND LACTATE DEHYDROGENASE"/>
    <property type="match status" value="1"/>
</dbReference>
<evidence type="ECO:0000256" key="6">
    <source>
        <dbReference type="ARBA" id="ARBA00023027"/>
    </source>
</evidence>
<dbReference type="Pfam" id="PF00056">
    <property type="entry name" value="Ldh_1_N"/>
    <property type="match status" value="1"/>
</dbReference>
<evidence type="ECO:0000256" key="7">
    <source>
        <dbReference type="ARBA" id="ARBA00048313"/>
    </source>
</evidence>
<reference evidence="15 16" key="1">
    <citation type="submission" date="2017-01" db="EMBL/GenBank/DDBJ databases">
        <authorList>
            <person name="Mah S.A."/>
            <person name="Swanson W.J."/>
            <person name="Moy G.W."/>
            <person name="Vacquier V.D."/>
        </authorList>
    </citation>
    <scope>NUCLEOTIDE SEQUENCE [LARGE SCALE GENOMIC DNA]</scope>
    <source>
        <strain evidence="15 16">GSMNP</strain>
    </source>
</reference>
<dbReference type="EC" id="1.1.1.37" evidence="3 12"/>
<dbReference type="CDD" id="cd01337">
    <property type="entry name" value="MDH_glyoxysomal_mitochondrial"/>
    <property type="match status" value="1"/>
</dbReference>
<dbReference type="NCBIfam" id="TIGR01772">
    <property type="entry name" value="MDH_euk_gproteo"/>
    <property type="match status" value="1"/>
</dbReference>
<feature type="binding site" evidence="9">
    <location>
        <position position="111"/>
    </location>
    <ligand>
        <name>substrate</name>
    </ligand>
</feature>